<keyword evidence="3 6" id="KW-0812">Transmembrane</keyword>
<dbReference type="HOGENOM" id="CLU_005170_7_3_9"/>
<dbReference type="InterPro" id="IPR001898">
    <property type="entry name" value="SLC13A/DASS"/>
</dbReference>
<feature type="transmembrane region" description="Helical" evidence="6">
    <location>
        <begin position="36"/>
        <end position="56"/>
    </location>
</feature>
<feature type="transmembrane region" description="Helical" evidence="6">
    <location>
        <begin position="300"/>
        <end position="318"/>
    </location>
</feature>
<feature type="transmembrane region" description="Helical" evidence="6">
    <location>
        <begin position="61"/>
        <end position="78"/>
    </location>
</feature>
<evidence type="ECO:0000256" key="6">
    <source>
        <dbReference type="SAM" id="Phobius"/>
    </source>
</evidence>
<proteinExistence type="inferred from homology"/>
<dbReference type="STRING" id="272562.CA_C1590"/>
<evidence type="ECO:0000313" key="8">
    <source>
        <dbReference type="Proteomes" id="UP000000814"/>
    </source>
</evidence>
<dbReference type="KEGG" id="cac:CA_C1590"/>
<organism evidence="7 8">
    <name type="scientific">Clostridium acetobutylicum (strain ATCC 824 / DSM 792 / JCM 1419 / IAM 19013 / LMG 5710 / NBRC 13948 / NRRL B-527 / VKM B-1787 / 2291 / W)</name>
    <dbReference type="NCBI Taxonomy" id="272562"/>
    <lineage>
        <taxon>Bacteria</taxon>
        <taxon>Bacillati</taxon>
        <taxon>Bacillota</taxon>
        <taxon>Clostridia</taxon>
        <taxon>Eubacteriales</taxon>
        <taxon>Clostridiaceae</taxon>
        <taxon>Clostridium</taxon>
    </lineage>
</organism>
<dbReference type="PIRSF" id="PIRSF002457">
    <property type="entry name" value="DASS"/>
    <property type="match status" value="1"/>
</dbReference>
<keyword evidence="5 6" id="KW-0472">Membrane</keyword>
<feature type="transmembrane region" description="Helical" evidence="6">
    <location>
        <begin position="12"/>
        <end position="30"/>
    </location>
</feature>
<evidence type="ECO:0000256" key="5">
    <source>
        <dbReference type="ARBA" id="ARBA00023136"/>
    </source>
</evidence>
<feature type="transmembrane region" description="Helical" evidence="6">
    <location>
        <begin position="396"/>
        <end position="418"/>
    </location>
</feature>
<dbReference type="InterPro" id="IPR030676">
    <property type="entry name" value="CitT-rel"/>
</dbReference>
<comment type="similarity">
    <text evidence="2">Belongs to the SLC13A/DASS transporter (TC 2.A.47) family. DIT1 subfamily.</text>
</comment>
<dbReference type="PIR" id="B97096">
    <property type="entry name" value="B97096"/>
</dbReference>
<sequence>MNTSEIRKSHYNIYLKLLICILFGVFIWFIPHSKSIQPLAWHMLAIFIATILACILKPLPIGAVSIIGLTLAIITNTINVNTGLLGFSEGSIWLIVIAFFISRGFIKTGLGSRIAYHFIKLFGKKTLGLCYSIIFCDLVIAPATPSNTARAGGIIYPIIKSLSEAFGSKPEDNTERKIGSFLIFSEFHGDIITAAMFLTSMAANPLAKTLAKTLNVNITWFGWFLAALVPGIISLVLIPLIIYKIYPPEIKNTPNAPELAKKELEKMGPMKKDEKLMSIVFVIILFLWITGSLTKIDATLTAFIGLSLLLIFKVITWDDVKGEKGAWDTLIWFSVLVMMANQLNKLGLIKWFSTLVKNSVHGFSWPIILLILLVCYFYIHYIFASATAHVSSMYSAFLAIAIAGGVPPLLAALSLGFFGNLLASTTHYSSGPAPILFGSGYVNQNKWWSLNFILGIVYFIIWLGIGSIWWKVIGIY</sequence>
<dbReference type="Proteomes" id="UP000000814">
    <property type="component" value="Chromosome"/>
</dbReference>
<feature type="transmembrane region" description="Helical" evidence="6">
    <location>
        <begin position="276"/>
        <end position="294"/>
    </location>
</feature>
<dbReference type="NCBIfam" id="TIGR00785">
    <property type="entry name" value="dass"/>
    <property type="match status" value="1"/>
</dbReference>
<evidence type="ECO:0000256" key="3">
    <source>
        <dbReference type="ARBA" id="ARBA00022692"/>
    </source>
</evidence>
<dbReference type="eggNOG" id="COG0471">
    <property type="taxonomic scope" value="Bacteria"/>
</dbReference>
<reference evidence="7 8" key="1">
    <citation type="journal article" date="2001" name="J. Bacteriol.">
        <title>Genome sequence and comparative analysis of the solvent-producing bacterium Clostridium acetobutylicum.</title>
        <authorList>
            <person name="Nolling J."/>
            <person name="Breton G."/>
            <person name="Omelchenko M.V."/>
            <person name="Makarova K.S."/>
            <person name="Zeng Q."/>
            <person name="Gibson R."/>
            <person name="Lee H.M."/>
            <person name="Dubois J."/>
            <person name="Qiu D."/>
            <person name="Hitti J."/>
            <person name="Wolf Y.I."/>
            <person name="Tatusov R.L."/>
            <person name="Sabathe F."/>
            <person name="Doucette-Stamm L."/>
            <person name="Soucaille P."/>
            <person name="Daly M.J."/>
            <person name="Bennett G.N."/>
            <person name="Koonin E.V."/>
            <person name="Smith D.R."/>
        </authorList>
    </citation>
    <scope>NUCLEOTIDE SEQUENCE [LARGE SCALE GENOMIC DNA]</scope>
    <source>
        <strain evidence="8">ATCC 824 / DSM 792 / JCM 1419 / LMG 5710 / VKM B-1787</strain>
    </source>
</reference>
<keyword evidence="4 6" id="KW-1133">Transmembrane helix</keyword>
<feature type="transmembrane region" description="Helical" evidence="6">
    <location>
        <begin position="178"/>
        <end position="200"/>
    </location>
</feature>
<evidence type="ECO:0000313" key="7">
    <source>
        <dbReference type="EMBL" id="AAK79557.1"/>
    </source>
</evidence>
<keyword evidence="8" id="KW-1185">Reference proteome</keyword>
<gene>
    <name evidence="7" type="ordered locus">CA_C1590</name>
</gene>
<dbReference type="PATRIC" id="fig|272562.8.peg.1790"/>
<dbReference type="PANTHER" id="PTHR42826">
    <property type="entry name" value="DICARBOXYLATE TRANSPORTER 2.1, CHLOROPLASTIC"/>
    <property type="match status" value="1"/>
</dbReference>
<feature type="transmembrane region" description="Helical" evidence="6">
    <location>
        <begin position="363"/>
        <end position="384"/>
    </location>
</feature>
<dbReference type="GO" id="GO:0022857">
    <property type="term" value="F:transmembrane transporter activity"/>
    <property type="evidence" value="ECO:0007669"/>
    <property type="project" value="InterPro"/>
</dbReference>
<dbReference type="AlphaFoldDB" id="Q97IQ0"/>
<feature type="transmembrane region" description="Helical" evidence="6">
    <location>
        <begin position="447"/>
        <end position="470"/>
    </location>
</feature>
<dbReference type="GO" id="GO:0016020">
    <property type="term" value="C:membrane"/>
    <property type="evidence" value="ECO:0007669"/>
    <property type="project" value="UniProtKB-SubCell"/>
</dbReference>
<comment type="subcellular location">
    <subcellularLocation>
        <location evidence="1">Membrane</location>
        <topology evidence="1">Multi-pass membrane protein</topology>
    </subcellularLocation>
</comment>
<name>Q97IQ0_CLOAB</name>
<dbReference type="OrthoDB" id="37272at2"/>
<protein>
    <submittedName>
        <fullName evidence="7">2-oxoglutarate/malate translocator</fullName>
    </submittedName>
</protein>
<evidence type="ECO:0000256" key="2">
    <source>
        <dbReference type="ARBA" id="ARBA00007349"/>
    </source>
</evidence>
<dbReference type="Pfam" id="PF00939">
    <property type="entry name" value="Na_sulph_symp"/>
    <property type="match status" value="1"/>
</dbReference>
<accession>Q97IQ0</accession>
<evidence type="ECO:0000256" key="1">
    <source>
        <dbReference type="ARBA" id="ARBA00004141"/>
    </source>
</evidence>
<feature type="transmembrane region" description="Helical" evidence="6">
    <location>
        <begin position="90"/>
        <end position="106"/>
    </location>
</feature>
<evidence type="ECO:0000256" key="4">
    <source>
        <dbReference type="ARBA" id="ARBA00022989"/>
    </source>
</evidence>
<dbReference type="GeneID" id="44998088"/>
<dbReference type="EMBL" id="AE001437">
    <property type="protein sequence ID" value="AAK79557.1"/>
    <property type="molecule type" value="Genomic_DNA"/>
</dbReference>
<feature type="transmembrane region" description="Helical" evidence="6">
    <location>
        <begin position="220"/>
        <end position="243"/>
    </location>
</feature>
<dbReference type="RefSeq" id="WP_010964898.1">
    <property type="nucleotide sequence ID" value="NC_003030.1"/>
</dbReference>
<feature type="transmembrane region" description="Helical" evidence="6">
    <location>
        <begin position="325"/>
        <end position="343"/>
    </location>
</feature>